<sequence>MVVLTLKFEPGTFKFLSLSSNQLTYPTPDVSKRHTQRLYK</sequence>
<reference evidence="1" key="2">
    <citation type="submission" date="2007-03" db="EMBL/GenBank/DDBJ databases">
        <authorList>
            <consortium name="The International Medicago Genome Annotation Group"/>
        </authorList>
    </citation>
    <scope>NUCLEOTIDE SEQUENCE</scope>
</reference>
<gene>
    <name evidence="1" type="ORF">MtrDRAFT_AC155889g37v2</name>
</gene>
<organism evidence="1">
    <name type="scientific">Medicago truncatula</name>
    <name type="common">Barrel medic</name>
    <name type="synonym">Medicago tribuloides</name>
    <dbReference type="NCBI Taxonomy" id="3880"/>
    <lineage>
        <taxon>Eukaryota</taxon>
        <taxon>Viridiplantae</taxon>
        <taxon>Streptophyta</taxon>
        <taxon>Embryophyta</taxon>
        <taxon>Tracheophyta</taxon>
        <taxon>Spermatophyta</taxon>
        <taxon>Magnoliopsida</taxon>
        <taxon>eudicotyledons</taxon>
        <taxon>Gunneridae</taxon>
        <taxon>Pentapetalae</taxon>
        <taxon>rosids</taxon>
        <taxon>fabids</taxon>
        <taxon>Fabales</taxon>
        <taxon>Fabaceae</taxon>
        <taxon>Papilionoideae</taxon>
        <taxon>50 kb inversion clade</taxon>
        <taxon>NPAAA clade</taxon>
        <taxon>Hologalegina</taxon>
        <taxon>IRL clade</taxon>
        <taxon>Trifolieae</taxon>
        <taxon>Medicago</taxon>
    </lineage>
</organism>
<accession>A2Q3T6</accession>
<dbReference type="EMBL" id="AC155889">
    <property type="protein sequence ID" value="ABN08286.1"/>
    <property type="molecule type" value="Genomic_DNA"/>
</dbReference>
<name>A2Q3T6_MEDTR</name>
<reference evidence="1" key="1">
    <citation type="submission" date="2005-01" db="EMBL/GenBank/DDBJ databases">
        <authorList>
            <person name="Town C.D."/>
        </authorList>
    </citation>
    <scope>NUCLEOTIDE SEQUENCE</scope>
</reference>
<proteinExistence type="predicted"/>
<dbReference type="AlphaFoldDB" id="A2Q3T6"/>
<evidence type="ECO:0000313" key="1">
    <source>
        <dbReference type="EMBL" id="ABN08286.1"/>
    </source>
</evidence>
<protein>
    <submittedName>
        <fullName evidence="1">Uncharacterized protein</fullName>
    </submittedName>
</protein>